<name>A0A563DCD0_9FLAO</name>
<protein>
    <submittedName>
        <fullName evidence="1">DUF177 domain-containing protein</fullName>
    </submittedName>
</protein>
<dbReference type="EMBL" id="SELH01000022">
    <property type="protein sequence ID" value="TWP27434.1"/>
    <property type="molecule type" value="Genomic_DNA"/>
</dbReference>
<reference evidence="1 2" key="1">
    <citation type="submission" date="2019-02" db="EMBL/GenBank/DDBJ databases">
        <title>Apibacter muscae sp. nov.: a novel member of the house fly microbiota.</title>
        <authorList>
            <person name="Park R."/>
        </authorList>
    </citation>
    <scope>NUCLEOTIDE SEQUENCE [LARGE SCALE GENOMIC DNA]</scope>
    <source>
        <strain evidence="1 2">AL1</strain>
    </source>
</reference>
<organism evidence="1 2">
    <name type="scientific">Apibacter muscae</name>
    <dbReference type="NCBI Taxonomy" id="2509004"/>
    <lineage>
        <taxon>Bacteria</taxon>
        <taxon>Pseudomonadati</taxon>
        <taxon>Bacteroidota</taxon>
        <taxon>Flavobacteriia</taxon>
        <taxon>Flavobacteriales</taxon>
        <taxon>Weeksellaceae</taxon>
        <taxon>Apibacter</taxon>
    </lineage>
</organism>
<evidence type="ECO:0000313" key="1">
    <source>
        <dbReference type="EMBL" id="TWP27434.1"/>
    </source>
</evidence>
<dbReference type="RefSeq" id="WP_146262582.1">
    <property type="nucleotide sequence ID" value="NZ_SELG01000037.1"/>
</dbReference>
<evidence type="ECO:0000313" key="2">
    <source>
        <dbReference type="Proteomes" id="UP000319499"/>
    </source>
</evidence>
<proteinExistence type="predicted"/>
<dbReference type="Pfam" id="PF02620">
    <property type="entry name" value="YceD"/>
    <property type="match status" value="1"/>
</dbReference>
<dbReference type="InterPro" id="IPR003772">
    <property type="entry name" value="YceD"/>
</dbReference>
<dbReference type="Proteomes" id="UP000319499">
    <property type="component" value="Unassembled WGS sequence"/>
</dbReference>
<accession>A0A563DCD0</accession>
<gene>
    <name evidence="1" type="ORF">ETU09_07215</name>
</gene>
<dbReference type="AlphaFoldDB" id="A0A563DCD0"/>
<keyword evidence="2" id="KW-1185">Reference proteome</keyword>
<sequence>MDKLSNYDISLHSLKLGNNAINLVISQHFFDLFDFNQEFSDPNVNVNINIVKHSSFFELNMDTIGTVILRCDISDDEYEQQIKNSIKILVKFGEEFNDENEEILVLPHGSHSLNIAQFAYEAILLSIPMKRIHPRYLNGHEDKYTELLDKYSLPNDSISNN</sequence>
<dbReference type="OrthoDB" id="1524821at2"/>
<comment type="caution">
    <text evidence="1">The sequence shown here is derived from an EMBL/GenBank/DDBJ whole genome shotgun (WGS) entry which is preliminary data.</text>
</comment>